<dbReference type="SUPFAM" id="SSF57889">
    <property type="entry name" value="Cysteine-rich domain"/>
    <property type="match status" value="1"/>
</dbReference>
<dbReference type="Proteomes" id="UP000887229">
    <property type="component" value="Unassembled WGS sequence"/>
</dbReference>
<accession>A0A9P8CQB0</accession>
<protein>
    <recommendedName>
        <fullName evidence="7">Protein BZZ1</fullName>
    </recommendedName>
</protein>
<dbReference type="PRINTS" id="PR00008">
    <property type="entry name" value="DAGPEDOMAIN"/>
</dbReference>
<evidence type="ECO:0000256" key="1">
    <source>
        <dbReference type="ARBA" id="ARBA00022443"/>
    </source>
</evidence>
<evidence type="ECO:0000256" key="11">
    <source>
        <dbReference type="SAM" id="MobiDB-lite"/>
    </source>
</evidence>
<evidence type="ECO:0000259" key="14">
    <source>
        <dbReference type="PROSITE" id="PS51741"/>
    </source>
</evidence>
<dbReference type="RefSeq" id="XP_046119658.1">
    <property type="nucleotide sequence ID" value="XM_046260658.1"/>
</dbReference>
<organism evidence="15 16">
    <name type="scientific">Emericellopsis atlantica</name>
    <dbReference type="NCBI Taxonomy" id="2614577"/>
    <lineage>
        <taxon>Eukaryota</taxon>
        <taxon>Fungi</taxon>
        <taxon>Dikarya</taxon>
        <taxon>Ascomycota</taxon>
        <taxon>Pezizomycotina</taxon>
        <taxon>Sordariomycetes</taxon>
        <taxon>Hypocreomycetidae</taxon>
        <taxon>Hypocreales</taxon>
        <taxon>Bionectriaceae</taxon>
        <taxon>Emericellopsis</taxon>
    </lineage>
</organism>
<comment type="caution">
    <text evidence="15">The sequence shown here is derived from an EMBL/GenBank/DDBJ whole genome shotgun (WGS) entry which is preliminary data.</text>
</comment>
<dbReference type="GO" id="GO:0046872">
    <property type="term" value="F:metal ion binding"/>
    <property type="evidence" value="ECO:0007669"/>
    <property type="project" value="UniProtKB-KW"/>
</dbReference>
<dbReference type="CDD" id="cd20824">
    <property type="entry name" value="C1_SpBZZ1-like"/>
    <property type="match status" value="1"/>
</dbReference>
<dbReference type="SMART" id="SM00109">
    <property type="entry name" value="C1"/>
    <property type="match status" value="1"/>
</dbReference>
<evidence type="ECO:0000256" key="6">
    <source>
        <dbReference type="ARBA" id="ARBA00061387"/>
    </source>
</evidence>
<dbReference type="InterPro" id="IPR001060">
    <property type="entry name" value="FCH_dom"/>
</dbReference>
<keyword evidence="4 9" id="KW-0175">Coiled coil</keyword>
<dbReference type="InterPro" id="IPR020454">
    <property type="entry name" value="DAG/PE-bd"/>
</dbReference>
<evidence type="ECO:0000256" key="10">
    <source>
        <dbReference type="SAM" id="Coils"/>
    </source>
</evidence>
<dbReference type="GeneID" id="70291561"/>
<evidence type="ECO:0000313" key="16">
    <source>
        <dbReference type="Proteomes" id="UP000887229"/>
    </source>
</evidence>
<dbReference type="SUPFAM" id="SSF50044">
    <property type="entry name" value="SH3-domain"/>
    <property type="match status" value="2"/>
</dbReference>
<dbReference type="Pfam" id="PF14604">
    <property type="entry name" value="SH3_9"/>
    <property type="match status" value="1"/>
</dbReference>
<dbReference type="Gene3D" id="2.30.30.40">
    <property type="entry name" value="SH3 Domains"/>
    <property type="match status" value="2"/>
</dbReference>
<dbReference type="PROSITE" id="PS00479">
    <property type="entry name" value="ZF_DAG_PE_1"/>
    <property type="match status" value="1"/>
</dbReference>
<comment type="function">
    <text evidence="5">Plays a role in endocytosis and trafficking to the vacuole. Functions with type I myosins to restore polarity of the actin cytoskeleton after NaCl stress.</text>
</comment>
<dbReference type="FunFam" id="3.30.60.20:FF:000040">
    <property type="entry name" value="Actin polymerization protein Bzz1"/>
    <property type="match status" value="1"/>
</dbReference>
<name>A0A9P8CQB0_9HYPO</name>
<dbReference type="EMBL" id="MU251250">
    <property type="protein sequence ID" value="KAG9255734.1"/>
    <property type="molecule type" value="Genomic_DNA"/>
</dbReference>
<evidence type="ECO:0000256" key="3">
    <source>
        <dbReference type="ARBA" id="ARBA00022833"/>
    </source>
</evidence>
<dbReference type="GO" id="GO:0030833">
    <property type="term" value="P:regulation of actin filament polymerization"/>
    <property type="evidence" value="ECO:0007669"/>
    <property type="project" value="TreeGrafter"/>
</dbReference>
<dbReference type="FunFam" id="1.20.1270.60:FF:000060">
    <property type="entry name" value="Actin polymerization protein Bzz1"/>
    <property type="match status" value="1"/>
</dbReference>
<comment type="similarity">
    <text evidence="6">Belongs to the BZZ1 family.</text>
</comment>
<feature type="region of interest" description="Disordered" evidence="11">
    <location>
        <begin position="452"/>
        <end position="544"/>
    </location>
</feature>
<evidence type="ECO:0000313" key="15">
    <source>
        <dbReference type="EMBL" id="KAG9255734.1"/>
    </source>
</evidence>
<dbReference type="InterPro" id="IPR046349">
    <property type="entry name" value="C1-like_sf"/>
</dbReference>
<dbReference type="SUPFAM" id="SSF103657">
    <property type="entry name" value="BAR/IMD domain-like"/>
    <property type="match status" value="1"/>
</dbReference>
<evidence type="ECO:0000256" key="8">
    <source>
        <dbReference type="PROSITE-ProRule" id="PRU00192"/>
    </source>
</evidence>
<dbReference type="Pfam" id="PF00130">
    <property type="entry name" value="C1_1"/>
    <property type="match status" value="1"/>
</dbReference>
<feature type="domain" description="Phorbol-ester/DAG-type" evidence="13">
    <location>
        <begin position="405"/>
        <end position="455"/>
    </location>
</feature>
<evidence type="ECO:0000256" key="7">
    <source>
        <dbReference type="ARBA" id="ARBA00074946"/>
    </source>
</evidence>
<dbReference type="AlphaFoldDB" id="A0A9P8CQB0"/>
<dbReference type="InterPro" id="IPR036028">
    <property type="entry name" value="SH3-like_dom_sf"/>
</dbReference>
<dbReference type="PROSITE" id="PS50081">
    <property type="entry name" value="ZF_DAG_PE_2"/>
    <property type="match status" value="1"/>
</dbReference>
<dbReference type="GO" id="GO:0045010">
    <property type="term" value="P:actin nucleation"/>
    <property type="evidence" value="ECO:0007669"/>
    <property type="project" value="UniProtKB-ARBA"/>
</dbReference>
<dbReference type="OrthoDB" id="8783038at2759"/>
<dbReference type="InterPro" id="IPR035459">
    <property type="entry name" value="Bzz1_SH3_1"/>
</dbReference>
<keyword evidence="2" id="KW-0479">Metal-binding</keyword>
<feature type="region of interest" description="Disordered" evidence="11">
    <location>
        <begin position="626"/>
        <end position="666"/>
    </location>
</feature>
<evidence type="ECO:0000259" key="12">
    <source>
        <dbReference type="PROSITE" id="PS50002"/>
    </source>
</evidence>
<dbReference type="Pfam" id="PF00611">
    <property type="entry name" value="FCH"/>
    <property type="match status" value="1"/>
</dbReference>
<dbReference type="GO" id="GO:0030864">
    <property type="term" value="C:cortical actin cytoskeleton"/>
    <property type="evidence" value="ECO:0007669"/>
    <property type="project" value="UniProtKB-ARBA"/>
</dbReference>
<dbReference type="PANTHER" id="PTHR15735">
    <property type="entry name" value="FCH AND DOUBLE SH3 DOMAINS PROTEIN"/>
    <property type="match status" value="1"/>
</dbReference>
<dbReference type="InterPro" id="IPR027267">
    <property type="entry name" value="AH/BAR_dom_sf"/>
</dbReference>
<feature type="compositionally biased region" description="Polar residues" evidence="11">
    <location>
        <begin position="482"/>
        <end position="519"/>
    </location>
</feature>
<feature type="domain" description="F-BAR" evidence="14">
    <location>
        <begin position="8"/>
        <end position="275"/>
    </location>
</feature>
<evidence type="ECO:0000256" key="2">
    <source>
        <dbReference type="ARBA" id="ARBA00022723"/>
    </source>
</evidence>
<dbReference type="FunFam" id="2.30.30.40:FF:000161">
    <property type="entry name" value="Actin polymerization protein Bzz1"/>
    <property type="match status" value="1"/>
</dbReference>
<feature type="domain" description="SH3" evidence="12">
    <location>
        <begin position="670"/>
        <end position="728"/>
    </location>
</feature>
<feature type="compositionally biased region" description="Low complexity" evidence="11">
    <location>
        <begin position="633"/>
        <end position="651"/>
    </location>
</feature>
<keyword evidence="16" id="KW-1185">Reference proteome</keyword>
<dbReference type="Gene3D" id="1.20.1270.60">
    <property type="entry name" value="Arfaptin homology (AH) domain/BAR domain"/>
    <property type="match status" value="1"/>
</dbReference>
<proteinExistence type="inferred from homology"/>
<dbReference type="SMART" id="SM00326">
    <property type="entry name" value="SH3"/>
    <property type="match status" value="2"/>
</dbReference>
<dbReference type="PROSITE" id="PS51741">
    <property type="entry name" value="F_BAR"/>
    <property type="match status" value="1"/>
</dbReference>
<dbReference type="CDD" id="cd11912">
    <property type="entry name" value="SH3_Bzz1_1"/>
    <property type="match status" value="1"/>
</dbReference>
<feature type="coiled-coil region" evidence="10">
    <location>
        <begin position="128"/>
        <end position="200"/>
    </location>
</feature>
<dbReference type="InterPro" id="IPR031160">
    <property type="entry name" value="F_BAR_dom"/>
</dbReference>
<feature type="coiled-coil region" evidence="10">
    <location>
        <begin position="321"/>
        <end position="348"/>
    </location>
</feature>
<evidence type="ECO:0000259" key="13">
    <source>
        <dbReference type="PROSITE" id="PS50081"/>
    </source>
</evidence>
<reference evidence="15" key="1">
    <citation type="journal article" date="2021" name="IMA Fungus">
        <title>Genomic characterization of three marine fungi, including Emericellopsis atlantica sp. nov. with signatures of a generalist lifestyle and marine biomass degradation.</title>
        <authorList>
            <person name="Hagestad O.C."/>
            <person name="Hou L."/>
            <person name="Andersen J.H."/>
            <person name="Hansen E.H."/>
            <person name="Altermark B."/>
            <person name="Li C."/>
            <person name="Kuhnert E."/>
            <person name="Cox R.J."/>
            <person name="Crous P.W."/>
            <person name="Spatafora J.W."/>
            <person name="Lail K."/>
            <person name="Amirebrahimi M."/>
            <person name="Lipzen A."/>
            <person name="Pangilinan J."/>
            <person name="Andreopoulos W."/>
            <person name="Hayes R.D."/>
            <person name="Ng V."/>
            <person name="Grigoriev I.V."/>
            <person name="Jackson S.A."/>
            <person name="Sutton T.D.S."/>
            <person name="Dobson A.D.W."/>
            <person name="Rama T."/>
        </authorList>
    </citation>
    <scope>NUCLEOTIDE SEQUENCE</scope>
    <source>
        <strain evidence="15">TS7</strain>
    </source>
</reference>
<keyword evidence="1 8" id="KW-0728">SH3 domain</keyword>
<gene>
    <name evidence="15" type="ORF">F5Z01DRAFT_554661</name>
</gene>
<keyword evidence="3" id="KW-0862">Zinc</keyword>
<dbReference type="SMART" id="SM00055">
    <property type="entry name" value="FCH"/>
    <property type="match status" value="1"/>
</dbReference>
<dbReference type="PANTHER" id="PTHR15735:SF21">
    <property type="entry name" value="PROTEIN NERVOUS WRECK"/>
    <property type="match status" value="1"/>
</dbReference>
<evidence type="ECO:0000256" key="5">
    <source>
        <dbReference type="ARBA" id="ARBA00054085"/>
    </source>
</evidence>
<evidence type="ECO:0000256" key="4">
    <source>
        <dbReference type="ARBA" id="ARBA00023054"/>
    </source>
</evidence>
<feature type="domain" description="SH3" evidence="12">
    <location>
        <begin position="565"/>
        <end position="625"/>
    </location>
</feature>
<dbReference type="Pfam" id="PF00018">
    <property type="entry name" value="SH3_1"/>
    <property type="match status" value="1"/>
</dbReference>
<dbReference type="Gene3D" id="3.30.60.20">
    <property type="match status" value="1"/>
</dbReference>
<sequence>MADVDVAPTFGAELKDGFKPANAWAGHGIAWLEDIQQFYRERSAIEKEYSGKLSALAKKYFDRKNKKSSQLSVGDTPAMTPGSLESASLTTWSTQLNTLESRAAEHDKFGNNLLSQVAEPLKYYATRFDELRKRHAEYADKLEKERDHSYAELRKTKAKYDAVCQEVEARRKKSESHFDKAKAQNAYQQQVIEMNNAKNSYLIAINVTNRLKERYYHEYVPEVMDSLQDLNEFRVVKLNGIWGVATALESAMMKSSHDMMERLGAEIKRNAPHLDSMMYMRHNIGGFSEPADKTFEPSPVWHDEPTMVVDEMATVYLRNLLSKSKSQLGELKRDVDKKRRNVDEVKRLKQRVRDGTEKKDEVEVVRSLFALQEALHAVDRDRLTAEVETFTITSAVGDVTLGAKNHNFKSQTFKIPTNCDLCGERIWGLSAKGFDCRDCGYTCHSKCEMKVPADCPGEQSKDERKKLKAQRQSAANTMLKPSASTGSTTNVSEGPELSRSNTMNSLSSRAASHHGQLSPTEEVPPEQPRPSMSSATSGGAKRNRIVAPPPAAYVTDGGGLNGNGSSEKKGKMLYGFDASGDGELSVSEGSSVTLVDEDDGSGWVKVRCNGKEGLVPASYADFTTALPPTPSITTTPARPASTYSTSTTTSSVGPAKKKQGPAVAPRRGAKKLRYVEALYEYTATGEGEHSMVEGEKFVLIKEDPGDGWVEVEKAGVTASVPASYVQVV</sequence>
<dbReference type="InterPro" id="IPR002219">
    <property type="entry name" value="PKC_DAG/PE"/>
</dbReference>
<dbReference type="InterPro" id="IPR001452">
    <property type="entry name" value="SH3_domain"/>
</dbReference>
<dbReference type="PROSITE" id="PS50002">
    <property type="entry name" value="SH3"/>
    <property type="match status" value="2"/>
</dbReference>
<evidence type="ECO:0000256" key="9">
    <source>
        <dbReference type="PROSITE-ProRule" id="PRU01077"/>
    </source>
</evidence>